<proteinExistence type="predicted"/>
<organism evidence="1 2">
    <name type="scientific">Legionella clemsonensis</name>
    <dbReference type="NCBI Taxonomy" id="1867846"/>
    <lineage>
        <taxon>Bacteria</taxon>
        <taxon>Pseudomonadati</taxon>
        <taxon>Pseudomonadota</taxon>
        <taxon>Gammaproteobacteria</taxon>
        <taxon>Legionellales</taxon>
        <taxon>Legionellaceae</taxon>
        <taxon>Legionella</taxon>
    </lineage>
</organism>
<dbReference type="KEGG" id="lcd:clem_00395"/>
<evidence type="ECO:0000313" key="2">
    <source>
        <dbReference type="Proteomes" id="UP000201728"/>
    </source>
</evidence>
<keyword evidence="2" id="KW-1185">Reference proteome</keyword>
<reference evidence="2" key="1">
    <citation type="submission" date="2016-07" db="EMBL/GenBank/DDBJ databases">
        <authorList>
            <person name="Florea S."/>
            <person name="Webb J.S."/>
            <person name="Jaromczyk J."/>
            <person name="Schardl C.L."/>
        </authorList>
    </citation>
    <scope>NUCLEOTIDE SEQUENCE [LARGE SCALE GENOMIC DNA]</scope>
    <source>
        <strain evidence="2">CDC-D5610</strain>
    </source>
</reference>
<dbReference type="EMBL" id="CP016397">
    <property type="protein sequence ID" value="ASQ44645.1"/>
    <property type="molecule type" value="Genomic_DNA"/>
</dbReference>
<protein>
    <submittedName>
        <fullName evidence="1">Uncharacterized protein</fullName>
    </submittedName>
</protein>
<evidence type="ECO:0000313" key="1">
    <source>
        <dbReference type="EMBL" id="ASQ44645.1"/>
    </source>
</evidence>
<dbReference type="OrthoDB" id="9795766at2"/>
<dbReference type="RefSeq" id="WP_094089793.1">
    <property type="nucleotide sequence ID" value="NZ_CP016397.1"/>
</dbReference>
<name>A0A222NYL1_9GAMM</name>
<gene>
    <name evidence="1" type="ORF">clem_00395</name>
</gene>
<accession>A0A222NYL1</accession>
<sequence>MRDIPHFQEGTMVEVDINETGFTVIKCEERKAFSFPFSESQLLEGLTPALAHADLVVPPLASELGE</sequence>
<dbReference type="Proteomes" id="UP000201728">
    <property type="component" value="Chromosome"/>
</dbReference>
<dbReference type="AlphaFoldDB" id="A0A222NYL1"/>